<evidence type="ECO:0000259" key="5">
    <source>
        <dbReference type="Pfam" id="PF13844"/>
    </source>
</evidence>
<comment type="pathway">
    <text evidence="1">Protein modification; protein glycosylation.</text>
</comment>
<dbReference type="VEuPathDB" id="FungiDB:PITG_17981"/>
<dbReference type="Proteomes" id="UP000006643">
    <property type="component" value="Unassembled WGS sequence"/>
</dbReference>
<keyword evidence="7" id="KW-1185">Reference proteome</keyword>
<dbReference type="GO" id="GO:0016757">
    <property type="term" value="F:glycosyltransferase activity"/>
    <property type="evidence" value="ECO:0007669"/>
    <property type="project" value="TreeGrafter"/>
</dbReference>
<dbReference type="GO" id="GO:0006493">
    <property type="term" value="P:protein O-linked glycosylation"/>
    <property type="evidence" value="ECO:0007669"/>
    <property type="project" value="TreeGrafter"/>
</dbReference>
<name>D0NXF0_PHYIT</name>
<reference evidence="7" key="1">
    <citation type="journal article" date="2009" name="Nature">
        <title>Genome sequence and analysis of the Irish potato famine pathogen Phytophthora infestans.</title>
        <authorList>
            <consortium name="The Broad Institute Genome Sequencing Platform"/>
            <person name="Haas B.J."/>
            <person name="Kamoun S."/>
            <person name="Zody M.C."/>
            <person name="Jiang R.H."/>
            <person name="Handsaker R.E."/>
            <person name="Cano L.M."/>
            <person name="Grabherr M."/>
            <person name="Kodira C.D."/>
            <person name="Raffaele S."/>
            <person name="Torto-Alalibo T."/>
            <person name="Bozkurt T.O."/>
            <person name="Ah-Fong A.M."/>
            <person name="Alvarado L."/>
            <person name="Anderson V.L."/>
            <person name="Armstrong M.R."/>
            <person name="Avrova A."/>
            <person name="Baxter L."/>
            <person name="Beynon J."/>
            <person name="Boevink P.C."/>
            <person name="Bollmann S.R."/>
            <person name="Bos J.I."/>
            <person name="Bulone V."/>
            <person name="Cai G."/>
            <person name="Cakir C."/>
            <person name="Carrington J.C."/>
            <person name="Chawner M."/>
            <person name="Conti L."/>
            <person name="Costanzo S."/>
            <person name="Ewan R."/>
            <person name="Fahlgren N."/>
            <person name="Fischbach M.A."/>
            <person name="Fugelstad J."/>
            <person name="Gilroy E.M."/>
            <person name="Gnerre S."/>
            <person name="Green P.J."/>
            <person name="Grenville-Briggs L.J."/>
            <person name="Griffith J."/>
            <person name="Grunwald N.J."/>
            <person name="Horn K."/>
            <person name="Horner N.R."/>
            <person name="Hu C.H."/>
            <person name="Huitema E."/>
            <person name="Jeong D.H."/>
            <person name="Jones A.M."/>
            <person name="Jones J.D."/>
            <person name="Jones R.W."/>
            <person name="Karlsson E.K."/>
            <person name="Kunjeti S.G."/>
            <person name="Lamour K."/>
            <person name="Liu Z."/>
            <person name="Ma L."/>
            <person name="Maclean D."/>
            <person name="Chibucos M.C."/>
            <person name="McDonald H."/>
            <person name="McWalters J."/>
            <person name="Meijer H.J."/>
            <person name="Morgan W."/>
            <person name="Morris P.F."/>
            <person name="Munro C.A."/>
            <person name="O'Neill K."/>
            <person name="Ospina-Giraldo M."/>
            <person name="Pinzon A."/>
            <person name="Pritchard L."/>
            <person name="Ramsahoye B."/>
            <person name="Ren Q."/>
            <person name="Restrepo S."/>
            <person name="Roy S."/>
            <person name="Sadanandom A."/>
            <person name="Savidor A."/>
            <person name="Schornack S."/>
            <person name="Schwartz D.C."/>
            <person name="Schumann U.D."/>
            <person name="Schwessinger B."/>
            <person name="Seyer L."/>
            <person name="Sharpe T."/>
            <person name="Silvar C."/>
            <person name="Song J."/>
            <person name="Studholme D.J."/>
            <person name="Sykes S."/>
            <person name="Thines M."/>
            <person name="van de Vondervoort P.J."/>
            <person name="Phuntumart V."/>
            <person name="Wawra S."/>
            <person name="Weide R."/>
            <person name="Win J."/>
            <person name="Young C."/>
            <person name="Zhou S."/>
            <person name="Fry W."/>
            <person name="Meyers B.C."/>
            <person name="van West P."/>
            <person name="Ristaino J."/>
            <person name="Govers F."/>
            <person name="Birch P.R."/>
            <person name="Whisson S.C."/>
            <person name="Judelson H.S."/>
            <person name="Nusbaum C."/>
        </authorList>
    </citation>
    <scope>NUCLEOTIDE SEQUENCE [LARGE SCALE GENOMIC DNA]</scope>
    <source>
        <strain evidence="7">T30-4</strain>
    </source>
</reference>
<evidence type="ECO:0000256" key="3">
    <source>
        <dbReference type="ARBA" id="ARBA00022737"/>
    </source>
</evidence>
<feature type="domain" description="O-GlcNAc transferase C-terminal" evidence="5">
    <location>
        <begin position="28"/>
        <end position="198"/>
    </location>
</feature>
<dbReference type="EMBL" id="DS028182">
    <property type="protein sequence ID" value="EEY67750.1"/>
    <property type="molecule type" value="Genomic_DNA"/>
</dbReference>
<proteinExistence type="predicted"/>
<dbReference type="Gene3D" id="3.40.50.2000">
    <property type="entry name" value="Glycogen Phosphorylase B"/>
    <property type="match status" value="1"/>
</dbReference>
<dbReference type="AlphaFoldDB" id="D0NXF0"/>
<keyword evidence="4" id="KW-0802">TPR repeat</keyword>
<dbReference type="eggNOG" id="KOG4626">
    <property type="taxonomic scope" value="Eukaryota"/>
</dbReference>
<evidence type="ECO:0000256" key="1">
    <source>
        <dbReference type="ARBA" id="ARBA00004922"/>
    </source>
</evidence>
<evidence type="ECO:0000256" key="2">
    <source>
        <dbReference type="ARBA" id="ARBA00022679"/>
    </source>
</evidence>
<dbReference type="GeneID" id="9463867"/>
<dbReference type="PANTHER" id="PTHR44998">
    <property type="match status" value="1"/>
</dbReference>
<keyword evidence="3" id="KW-0677">Repeat</keyword>
<dbReference type="HOGENOM" id="CLU_1153688_0_0_1"/>
<sequence>MGIYHKLPALSKKSINRGQVRKAIEERFDISSDFHFYLAIESIIHIHPDFDAAVVKLFEKDQTARLFLLSTSSRKIWKSQLQARMEAAGVDQGRLHFLTDVDQKQETMLMRAADAVIASLHLTRPRASLQAFAAGVPVVTFPNELWASRITYGFYRQMGINDLIATSLDDYVALAVKLATDTAFHKRMAQLIKRNRSKFRPNFPKWRIRTIYTDI</sequence>
<dbReference type="InterPro" id="IPR029489">
    <property type="entry name" value="OGT/SEC/SPY_C"/>
</dbReference>
<gene>
    <name evidence="6" type="ORF">PITG_17981</name>
</gene>
<dbReference type="PANTHER" id="PTHR44998:SF1">
    <property type="entry name" value="UDP-N-ACETYLGLUCOSAMINE--PEPTIDE N-ACETYLGLUCOSAMINYLTRANSFERASE 110 KDA SUBUNIT"/>
    <property type="match status" value="1"/>
</dbReference>
<dbReference type="KEGG" id="pif:PITG_17981"/>
<dbReference type="Pfam" id="PF13844">
    <property type="entry name" value="Glyco_transf_41"/>
    <property type="match status" value="1"/>
</dbReference>
<evidence type="ECO:0000313" key="6">
    <source>
        <dbReference type="EMBL" id="EEY67750.1"/>
    </source>
</evidence>
<dbReference type="OMA" id="KQETMLM"/>
<keyword evidence="2" id="KW-0808">Transferase</keyword>
<accession>D0NXF0</accession>
<evidence type="ECO:0000313" key="7">
    <source>
        <dbReference type="Proteomes" id="UP000006643"/>
    </source>
</evidence>
<dbReference type="SUPFAM" id="SSF53756">
    <property type="entry name" value="UDP-Glycosyltransferase/glycogen phosphorylase"/>
    <property type="match status" value="1"/>
</dbReference>
<dbReference type="InParanoid" id="D0NXF0"/>
<dbReference type="STRING" id="403677.D0NXF0"/>
<evidence type="ECO:0000256" key="4">
    <source>
        <dbReference type="ARBA" id="ARBA00022803"/>
    </source>
</evidence>
<organism evidence="6 7">
    <name type="scientific">Phytophthora infestans (strain T30-4)</name>
    <name type="common">Potato late blight agent</name>
    <dbReference type="NCBI Taxonomy" id="403677"/>
    <lineage>
        <taxon>Eukaryota</taxon>
        <taxon>Sar</taxon>
        <taxon>Stramenopiles</taxon>
        <taxon>Oomycota</taxon>
        <taxon>Peronosporomycetes</taxon>
        <taxon>Peronosporales</taxon>
        <taxon>Peronosporaceae</taxon>
        <taxon>Phytophthora</taxon>
    </lineage>
</organism>
<dbReference type="RefSeq" id="XP_002997912.1">
    <property type="nucleotide sequence ID" value="XM_002997866.1"/>
</dbReference>
<dbReference type="OrthoDB" id="120717at2759"/>
<protein>
    <recommendedName>
        <fullName evidence="5">O-GlcNAc transferase C-terminal domain-containing protein</fullName>
    </recommendedName>
</protein>